<evidence type="ECO:0000256" key="2">
    <source>
        <dbReference type="SAM" id="Phobius"/>
    </source>
</evidence>
<evidence type="ECO:0000256" key="1">
    <source>
        <dbReference type="SAM" id="MobiDB-lite"/>
    </source>
</evidence>
<gene>
    <name evidence="3" type="ORF">DFP72DRAFT_867908</name>
</gene>
<keyword evidence="4" id="KW-1185">Reference proteome</keyword>
<organism evidence="3 4">
    <name type="scientific">Ephemerocybe angulata</name>
    <dbReference type="NCBI Taxonomy" id="980116"/>
    <lineage>
        <taxon>Eukaryota</taxon>
        <taxon>Fungi</taxon>
        <taxon>Dikarya</taxon>
        <taxon>Basidiomycota</taxon>
        <taxon>Agaricomycotina</taxon>
        <taxon>Agaricomycetes</taxon>
        <taxon>Agaricomycetidae</taxon>
        <taxon>Agaricales</taxon>
        <taxon>Agaricineae</taxon>
        <taxon>Psathyrellaceae</taxon>
        <taxon>Ephemerocybe</taxon>
    </lineage>
</organism>
<evidence type="ECO:0000313" key="3">
    <source>
        <dbReference type="EMBL" id="KAF6765465.1"/>
    </source>
</evidence>
<feature type="region of interest" description="Disordered" evidence="1">
    <location>
        <begin position="222"/>
        <end position="248"/>
    </location>
</feature>
<comment type="caution">
    <text evidence="3">The sequence shown here is derived from an EMBL/GenBank/DDBJ whole genome shotgun (WGS) entry which is preliminary data.</text>
</comment>
<dbReference type="OrthoDB" id="10036721at2759"/>
<dbReference type="Gene3D" id="2.60.120.260">
    <property type="entry name" value="Galactose-binding domain-like"/>
    <property type="match status" value="1"/>
</dbReference>
<keyword evidence="2" id="KW-0812">Transmembrane</keyword>
<dbReference type="EMBL" id="JACGCI010000002">
    <property type="protein sequence ID" value="KAF6765465.1"/>
    <property type="molecule type" value="Genomic_DNA"/>
</dbReference>
<feature type="non-terminal residue" evidence="3">
    <location>
        <position position="1"/>
    </location>
</feature>
<name>A0A8H6IGY3_9AGAR</name>
<dbReference type="AlphaFoldDB" id="A0A8H6IGY3"/>
<keyword evidence="2" id="KW-1133">Transmembrane helix</keyword>
<proteinExistence type="predicted"/>
<evidence type="ECO:0000313" key="4">
    <source>
        <dbReference type="Proteomes" id="UP000521943"/>
    </source>
</evidence>
<dbReference type="Proteomes" id="UP000521943">
    <property type="component" value="Unassembled WGS sequence"/>
</dbReference>
<keyword evidence="2" id="KW-0472">Membrane</keyword>
<sequence>LLMPTFLPMTNQVNTALLPITGRRALTASDTSLLDLFHTKASWIWTREDVKLGDSPNYEQRAFRKVFTMRGPPSNATITIAADDDFAMYVDGILVHAMDGTHDWTTAVAYHVPLPVVKQEEKASMTLGIRAMNKQGWAGLLVAVQINYPDAPTPDIFYTGGDQSWVGERLFEEHWEQPWFDMTSSSQSIWAPAVVYPSSTRSPAEPKMVRQEVVEYGQLPAASDAGSSCKDCSSSLNSGGRMGASESSGGGVAMSVGGFTGMMIGSVMAALLLGVLGTWLVMRKTKALRKPDEMVYEKVYQGFSQPSYQGISAIYEPQTKPGRQLGVPANTFQASPFENSSIVTQSRSDR</sequence>
<protein>
    <submittedName>
        <fullName evidence="3">Uncharacterized protein</fullName>
    </submittedName>
</protein>
<accession>A0A8H6IGY3</accession>
<feature type="transmembrane region" description="Helical" evidence="2">
    <location>
        <begin position="262"/>
        <end position="282"/>
    </location>
</feature>
<reference evidence="3 4" key="1">
    <citation type="submission" date="2020-07" db="EMBL/GenBank/DDBJ databases">
        <title>Comparative genomics of pyrophilous fungi reveals a link between fire events and developmental genes.</title>
        <authorList>
            <consortium name="DOE Joint Genome Institute"/>
            <person name="Steindorff A.S."/>
            <person name="Carver A."/>
            <person name="Calhoun S."/>
            <person name="Stillman K."/>
            <person name="Liu H."/>
            <person name="Lipzen A."/>
            <person name="Pangilinan J."/>
            <person name="Labutti K."/>
            <person name="Bruns T.D."/>
            <person name="Grigoriev I.V."/>
        </authorList>
    </citation>
    <scope>NUCLEOTIDE SEQUENCE [LARGE SCALE GENOMIC DNA]</scope>
    <source>
        <strain evidence="3 4">CBS 144469</strain>
    </source>
</reference>